<evidence type="ECO:0000313" key="1">
    <source>
        <dbReference type="EMBL" id="MBA0615029.1"/>
    </source>
</evidence>
<keyword evidence="2" id="KW-1185">Reference proteome</keyword>
<gene>
    <name evidence="1" type="ORF">Godav_015228</name>
</gene>
<evidence type="ECO:0000313" key="2">
    <source>
        <dbReference type="Proteomes" id="UP000593561"/>
    </source>
</evidence>
<name>A0A7J8RMG3_GOSDV</name>
<reference evidence="1 2" key="1">
    <citation type="journal article" date="2019" name="Genome Biol. Evol.">
        <title>Insights into the evolution of the New World diploid cottons (Gossypium, subgenus Houzingenia) based on genome sequencing.</title>
        <authorList>
            <person name="Grover C.E."/>
            <person name="Arick M.A. 2nd"/>
            <person name="Thrash A."/>
            <person name="Conover J.L."/>
            <person name="Sanders W.S."/>
            <person name="Peterson D.G."/>
            <person name="Frelichowski J.E."/>
            <person name="Scheffler J.A."/>
            <person name="Scheffler B.E."/>
            <person name="Wendel J.F."/>
        </authorList>
    </citation>
    <scope>NUCLEOTIDE SEQUENCE [LARGE SCALE GENOMIC DNA]</scope>
    <source>
        <strain evidence="1">27</strain>
        <tissue evidence="1">Leaf</tissue>
    </source>
</reference>
<comment type="caution">
    <text evidence="1">The sequence shown here is derived from an EMBL/GenBank/DDBJ whole genome shotgun (WGS) entry which is preliminary data.</text>
</comment>
<proteinExistence type="predicted"/>
<protein>
    <submittedName>
        <fullName evidence="1">Uncharacterized protein</fullName>
    </submittedName>
</protein>
<dbReference type="EMBL" id="JABFAC010000006">
    <property type="protein sequence ID" value="MBA0615029.1"/>
    <property type="molecule type" value="Genomic_DNA"/>
</dbReference>
<sequence>MDGLVVTGSVHTVDWGDICEQLLGGRYKFLPIHEPIAALELAYYLEYMSWFRVHGKTYLLSKEVKGYAYEPPSPTYYMSIPSTFLMTMMSMTTYRSSMFGAPTRIPIALPLVYGTQYSYTLKLVVSQIPPGSLFYQGGPSLQPLIPRRRIHDGNQRATDHNQLWIKAKNMRGRNHNLYRRLNHE</sequence>
<dbReference type="AlphaFoldDB" id="A0A7J8RMG3"/>
<dbReference type="Proteomes" id="UP000593561">
    <property type="component" value="Unassembled WGS sequence"/>
</dbReference>
<accession>A0A7J8RMG3</accession>
<organism evidence="1 2">
    <name type="scientific">Gossypium davidsonii</name>
    <name type="common">Davidson's cotton</name>
    <name type="synonym">Gossypium klotzschianum subsp. davidsonii</name>
    <dbReference type="NCBI Taxonomy" id="34287"/>
    <lineage>
        <taxon>Eukaryota</taxon>
        <taxon>Viridiplantae</taxon>
        <taxon>Streptophyta</taxon>
        <taxon>Embryophyta</taxon>
        <taxon>Tracheophyta</taxon>
        <taxon>Spermatophyta</taxon>
        <taxon>Magnoliopsida</taxon>
        <taxon>eudicotyledons</taxon>
        <taxon>Gunneridae</taxon>
        <taxon>Pentapetalae</taxon>
        <taxon>rosids</taxon>
        <taxon>malvids</taxon>
        <taxon>Malvales</taxon>
        <taxon>Malvaceae</taxon>
        <taxon>Malvoideae</taxon>
        <taxon>Gossypium</taxon>
    </lineage>
</organism>